<keyword evidence="3" id="KW-1185">Reference proteome</keyword>
<dbReference type="GeneID" id="104731678"/>
<dbReference type="RefSeq" id="XP_010449432.1">
    <property type="nucleotide sequence ID" value="XM_010451130.1"/>
</dbReference>
<dbReference type="InterPro" id="IPR007608">
    <property type="entry name" value="Senescence_reg_S40"/>
</dbReference>
<evidence type="ECO:0000256" key="2">
    <source>
        <dbReference type="SAM" id="MobiDB-lite"/>
    </source>
</evidence>
<dbReference type="PANTHER" id="PTHR33083:SF69">
    <property type="entry name" value="PROTEIN S40-3"/>
    <property type="match status" value="1"/>
</dbReference>
<sequence length="110" mass="12884">MSEEFQESEVIFSDEYFTKKRDINSTSNNENKKDKTKATEKISSPVRIPSRTIFRCTEEVEEDGEMTPPHVIMGKRRTETQMAFSFCSLKGRDLRRHRNSVLRMTGFLEV</sequence>
<reference evidence="3" key="1">
    <citation type="journal article" date="2014" name="Nat. Commun.">
        <title>The emerging biofuel crop Camelina sativa retains a highly undifferentiated hexaploid genome structure.</title>
        <authorList>
            <person name="Kagale S."/>
            <person name="Koh C."/>
            <person name="Nixon J."/>
            <person name="Bollina V."/>
            <person name="Clarke W.E."/>
            <person name="Tuteja R."/>
            <person name="Spillane C."/>
            <person name="Robinson S.J."/>
            <person name="Links M.G."/>
            <person name="Clarke C."/>
            <person name="Higgins E.E."/>
            <person name="Huebert T."/>
            <person name="Sharpe A.G."/>
            <person name="Parkin I.A."/>
        </authorList>
    </citation>
    <scope>NUCLEOTIDE SEQUENCE [LARGE SCALE GENOMIC DNA]</scope>
    <source>
        <strain evidence="3">cv. DH55</strain>
    </source>
</reference>
<gene>
    <name evidence="4" type="primary">LOC104731678</name>
</gene>
<feature type="region of interest" description="Disordered" evidence="2">
    <location>
        <begin position="22"/>
        <end position="44"/>
    </location>
</feature>
<name>A0ABM0V1J0_CAMSA</name>
<dbReference type="PANTHER" id="PTHR33083">
    <property type="entry name" value="EXPRESSED PROTEIN"/>
    <property type="match status" value="1"/>
</dbReference>
<dbReference type="Proteomes" id="UP000694864">
    <property type="component" value="Chromosome 12"/>
</dbReference>
<comment type="similarity">
    <text evidence="1">Belongs to the senescence regulator S40 family.</text>
</comment>
<organism evidence="3 4">
    <name type="scientific">Camelina sativa</name>
    <name type="common">False flax</name>
    <name type="synonym">Myagrum sativum</name>
    <dbReference type="NCBI Taxonomy" id="90675"/>
    <lineage>
        <taxon>Eukaryota</taxon>
        <taxon>Viridiplantae</taxon>
        <taxon>Streptophyta</taxon>
        <taxon>Embryophyta</taxon>
        <taxon>Tracheophyta</taxon>
        <taxon>Spermatophyta</taxon>
        <taxon>Magnoliopsida</taxon>
        <taxon>eudicotyledons</taxon>
        <taxon>Gunneridae</taxon>
        <taxon>Pentapetalae</taxon>
        <taxon>rosids</taxon>
        <taxon>malvids</taxon>
        <taxon>Brassicales</taxon>
        <taxon>Brassicaceae</taxon>
        <taxon>Camelineae</taxon>
        <taxon>Camelina</taxon>
    </lineage>
</organism>
<protein>
    <submittedName>
        <fullName evidence="4">Uncharacterized protein LOC104731678</fullName>
    </submittedName>
</protein>
<accession>A0ABM0V1J0</accession>
<proteinExistence type="inferred from homology"/>
<evidence type="ECO:0000256" key="1">
    <source>
        <dbReference type="ARBA" id="ARBA00034773"/>
    </source>
</evidence>
<evidence type="ECO:0000313" key="4">
    <source>
        <dbReference type="RefSeq" id="XP_010449432.1"/>
    </source>
</evidence>
<feature type="compositionally biased region" description="Basic and acidic residues" evidence="2">
    <location>
        <begin position="30"/>
        <end position="40"/>
    </location>
</feature>
<reference evidence="4" key="2">
    <citation type="submission" date="2025-08" db="UniProtKB">
        <authorList>
            <consortium name="RefSeq"/>
        </authorList>
    </citation>
    <scope>IDENTIFICATION</scope>
    <source>
        <tissue evidence="4">Leaf</tissue>
    </source>
</reference>
<evidence type="ECO:0000313" key="3">
    <source>
        <dbReference type="Proteomes" id="UP000694864"/>
    </source>
</evidence>
<dbReference type="Pfam" id="PF04520">
    <property type="entry name" value="Senescence_reg"/>
    <property type="match status" value="1"/>
</dbReference>